<dbReference type="Proteomes" id="UP000663889">
    <property type="component" value="Unassembled WGS sequence"/>
</dbReference>
<name>A0A813SVY0_9BILA</name>
<comment type="caution">
    <text evidence="2">The sequence shown here is derived from an EMBL/GenBank/DDBJ whole genome shotgun (WGS) entry which is preliminary data.</text>
</comment>
<dbReference type="EMBL" id="CAJNOU010000015">
    <property type="protein sequence ID" value="CAF0805418.1"/>
    <property type="molecule type" value="Genomic_DNA"/>
</dbReference>
<dbReference type="AlphaFoldDB" id="A0A813SVY0"/>
<keyword evidence="1" id="KW-0812">Transmembrane</keyword>
<evidence type="ECO:0000313" key="3">
    <source>
        <dbReference type="Proteomes" id="UP000663889"/>
    </source>
</evidence>
<feature type="transmembrane region" description="Helical" evidence="1">
    <location>
        <begin position="515"/>
        <end position="537"/>
    </location>
</feature>
<accession>A0A813SVY0</accession>
<gene>
    <name evidence="2" type="ORF">SEV965_LOCUS846</name>
</gene>
<feature type="transmembrane region" description="Helical" evidence="1">
    <location>
        <begin position="20"/>
        <end position="39"/>
    </location>
</feature>
<evidence type="ECO:0000256" key="1">
    <source>
        <dbReference type="SAM" id="Phobius"/>
    </source>
</evidence>
<keyword evidence="1" id="KW-1133">Transmembrane helix</keyword>
<evidence type="ECO:0008006" key="4">
    <source>
        <dbReference type="Google" id="ProtNLM"/>
    </source>
</evidence>
<evidence type="ECO:0000313" key="2">
    <source>
        <dbReference type="EMBL" id="CAF0805418.1"/>
    </source>
</evidence>
<organism evidence="2 3">
    <name type="scientific">Rotaria sordida</name>
    <dbReference type="NCBI Taxonomy" id="392033"/>
    <lineage>
        <taxon>Eukaryota</taxon>
        <taxon>Metazoa</taxon>
        <taxon>Spiralia</taxon>
        <taxon>Gnathifera</taxon>
        <taxon>Rotifera</taxon>
        <taxon>Eurotatoria</taxon>
        <taxon>Bdelloidea</taxon>
        <taxon>Philodinida</taxon>
        <taxon>Philodinidae</taxon>
        <taxon>Rotaria</taxon>
    </lineage>
</organism>
<sequence length="564" mass="65701">MFKADGSNQHQISYQRIATRLYLFVLLISLIIISFYLLLNEDLQQKTIHQPSKFQYKELEKIYSSNLYCPCSTVSMSYSTFITIEPYFHQVCSSDFISDAWINYIKGNDNLIDYSSIPDYREINNYFVCYKMLSLKNYFVNLNIFESSTDSTITDEEKEHQRRSNIISTRIFFIVLIIVLFGLAIIMKSRSRNTLITVENPSEDQFINLPSDAHCPCSRISLTYGEFISIQTQFHQICSSDFISDRWIKTINFGSNTTYFSAFDFRTEGSAIFQSLESFCRLSKDYAIQSIDSFNKDLFISQEVLKESVFQSQANATIHQFQLSSPIGFSTQLELIRKMIAGNRFLSALQTNYMQYYATPYINVVQITVHNQILTDPEYSSFCSCRIHIDCNMPSMIFNEFRPSIEYMPPYDKILMKIPGMVHGCLPVNTILLSTLECFYNQTCLNSLLSSLSTNEPFTAMSQFEQSRYELNSTMQTIIDNLMIEEWVIDISYKKYYKQCAPLLCTYFKNEKYDWRFVLIQLIGLLGCLTTLCSFIIENIVKFIRRRPSQNIESISCKFTCLIY</sequence>
<proteinExistence type="predicted"/>
<feature type="transmembrane region" description="Helical" evidence="1">
    <location>
        <begin position="167"/>
        <end position="187"/>
    </location>
</feature>
<keyword evidence="1" id="KW-0472">Membrane</keyword>
<reference evidence="2" key="1">
    <citation type="submission" date="2021-02" db="EMBL/GenBank/DDBJ databases">
        <authorList>
            <person name="Nowell W R."/>
        </authorList>
    </citation>
    <scope>NUCLEOTIDE SEQUENCE</scope>
</reference>
<protein>
    <recommendedName>
        <fullName evidence="4">Transmembrane protein</fullName>
    </recommendedName>
</protein>